<keyword evidence="1" id="KW-1133">Transmembrane helix</keyword>
<proteinExistence type="predicted"/>
<name>A0ABP1B5G5_9BRYO</name>
<evidence type="ECO:0008006" key="4">
    <source>
        <dbReference type="Google" id="ProtNLM"/>
    </source>
</evidence>
<keyword evidence="3" id="KW-1185">Reference proteome</keyword>
<keyword evidence="1" id="KW-0812">Transmembrane</keyword>
<reference evidence="2 3" key="1">
    <citation type="submission" date="2024-03" db="EMBL/GenBank/DDBJ databases">
        <authorList>
            <consortium name="ELIXIR-Norway"/>
            <consortium name="Elixir Norway"/>
        </authorList>
    </citation>
    <scope>NUCLEOTIDE SEQUENCE [LARGE SCALE GENOMIC DNA]</scope>
</reference>
<sequence length="91" mass="10542">MHSCCVFLVFIGASLLNLSTFLTFGVFCRLFFVHSCCSSMFFYYALLVSFGPFKIGTSPCIFLYMCGRRQFFSTPRYLYSLGVFFSFMERS</sequence>
<dbReference type="EMBL" id="OZ023703">
    <property type="protein sequence ID" value="CAK9870424.1"/>
    <property type="molecule type" value="Genomic_DNA"/>
</dbReference>
<feature type="transmembrane region" description="Helical" evidence="1">
    <location>
        <begin position="41"/>
        <end position="66"/>
    </location>
</feature>
<accession>A0ABP1B5G5</accession>
<evidence type="ECO:0000256" key="1">
    <source>
        <dbReference type="SAM" id="Phobius"/>
    </source>
</evidence>
<protein>
    <recommendedName>
        <fullName evidence="4">Secreted peptide</fullName>
    </recommendedName>
</protein>
<gene>
    <name evidence="2" type="ORF">CSSPJE1EN2_LOCUS13092</name>
</gene>
<dbReference type="Proteomes" id="UP001497522">
    <property type="component" value="Chromosome 2"/>
</dbReference>
<evidence type="ECO:0000313" key="3">
    <source>
        <dbReference type="Proteomes" id="UP001497522"/>
    </source>
</evidence>
<evidence type="ECO:0000313" key="2">
    <source>
        <dbReference type="EMBL" id="CAK9870424.1"/>
    </source>
</evidence>
<organism evidence="2 3">
    <name type="scientific">Sphagnum jensenii</name>
    <dbReference type="NCBI Taxonomy" id="128206"/>
    <lineage>
        <taxon>Eukaryota</taxon>
        <taxon>Viridiplantae</taxon>
        <taxon>Streptophyta</taxon>
        <taxon>Embryophyta</taxon>
        <taxon>Bryophyta</taxon>
        <taxon>Sphagnophytina</taxon>
        <taxon>Sphagnopsida</taxon>
        <taxon>Sphagnales</taxon>
        <taxon>Sphagnaceae</taxon>
        <taxon>Sphagnum</taxon>
    </lineage>
</organism>
<keyword evidence="1" id="KW-0472">Membrane</keyword>